<protein>
    <submittedName>
        <fullName evidence="8">DNA-directed RNA polymerase sigma-70 factor</fullName>
    </submittedName>
</protein>
<dbReference type="GO" id="GO:0006352">
    <property type="term" value="P:DNA-templated transcription initiation"/>
    <property type="evidence" value="ECO:0007669"/>
    <property type="project" value="InterPro"/>
</dbReference>
<dbReference type="InterPro" id="IPR013324">
    <property type="entry name" value="RNA_pol_sigma_r3/r4-like"/>
</dbReference>
<keyword evidence="8" id="KW-0240">DNA-directed RNA polymerase</keyword>
<keyword evidence="9" id="KW-1185">Reference proteome</keyword>
<dbReference type="NCBIfam" id="TIGR02937">
    <property type="entry name" value="sigma70-ECF"/>
    <property type="match status" value="1"/>
</dbReference>
<evidence type="ECO:0000256" key="2">
    <source>
        <dbReference type="ARBA" id="ARBA00023015"/>
    </source>
</evidence>
<dbReference type="SUPFAM" id="SSF88659">
    <property type="entry name" value="Sigma3 and sigma4 domains of RNA polymerase sigma factors"/>
    <property type="match status" value="1"/>
</dbReference>
<organism evidence="8 9">
    <name type="scientific">Actinoplanes siamensis</name>
    <dbReference type="NCBI Taxonomy" id="1223317"/>
    <lineage>
        <taxon>Bacteria</taxon>
        <taxon>Bacillati</taxon>
        <taxon>Actinomycetota</taxon>
        <taxon>Actinomycetes</taxon>
        <taxon>Micromonosporales</taxon>
        <taxon>Micromonosporaceae</taxon>
        <taxon>Actinoplanes</taxon>
    </lineage>
</organism>
<evidence type="ECO:0000256" key="4">
    <source>
        <dbReference type="ARBA" id="ARBA00023163"/>
    </source>
</evidence>
<evidence type="ECO:0000313" key="8">
    <source>
        <dbReference type="EMBL" id="GIF08539.1"/>
    </source>
</evidence>
<dbReference type="CDD" id="cd06171">
    <property type="entry name" value="Sigma70_r4"/>
    <property type="match status" value="1"/>
</dbReference>
<feature type="region of interest" description="Disordered" evidence="5">
    <location>
        <begin position="1"/>
        <end position="21"/>
    </location>
</feature>
<keyword evidence="2" id="KW-0805">Transcription regulation</keyword>
<dbReference type="SUPFAM" id="SSF88946">
    <property type="entry name" value="Sigma2 domain of RNA polymerase sigma factors"/>
    <property type="match status" value="1"/>
</dbReference>
<feature type="domain" description="RNA polymerase sigma factor 70 region 4 type 2" evidence="7">
    <location>
        <begin position="123"/>
        <end position="174"/>
    </location>
</feature>
<keyword evidence="3" id="KW-0731">Sigma factor</keyword>
<dbReference type="Proteomes" id="UP000629619">
    <property type="component" value="Unassembled WGS sequence"/>
</dbReference>
<dbReference type="PANTHER" id="PTHR43133">
    <property type="entry name" value="RNA POLYMERASE ECF-TYPE SIGMA FACTO"/>
    <property type="match status" value="1"/>
</dbReference>
<sequence length="191" mass="20965">MIIASRTAYKPDPPPDPSDDMGRLFELHADELHRYLARRTGCAADDLVGDTFVAALGSRGTFDARRGTQRAWLYGIATNLANNHLRRRARENAAVGRAAETDHADGPESRVVDRVDAQVRAAQLARAIAALPDADRDVLLLSSWSGLTQQEVADALGIPAGTVRSRLHRVRRQLRSAAPQITVEEDIRVDR</sequence>
<feature type="domain" description="RNA polymerase sigma-70 region 2" evidence="6">
    <location>
        <begin position="24"/>
        <end position="90"/>
    </location>
</feature>
<keyword evidence="4" id="KW-0804">Transcription</keyword>
<dbReference type="PANTHER" id="PTHR43133:SF25">
    <property type="entry name" value="RNA POLYMERASE SIGMA FACTOR RFAY-RELATED"/>
    <property type="match status" value="1"/>
</dbReference>
<comment type="similarity">
    <text evidence="1">Belongs to the sigma-70 factor family. ECF subfamily.</text>
</comment>
<evidence type="ECO:0000259" key="6">
    <source>
        <dbReference type="Pfam" id="PF04542"/>
    </source>
</evidence>
<evidence type="ECO:0000256" key="3">
    <source>
        <dbReference type="ARBA" id="ARBA00023082"/>
    </source>
</evidence>
<evidence type="ECO:0000256" key="5">
    <source>
        <dbReference type="SAM" id="MobiDB-lite"/>
    </source>
</evidence>
<dbReference type="Pfam" id="PF08281">
    <property type="entry name" value="Sigma70_r4_2"/>
    <property type="match status" value="1"/>
</dbReference>
<evidence type="ECO:0000313" key="9">
    <source>
        <dbReference type="Proteomes" id="UP000629619"/>
    </source>
</evidence>
<dbReference type="Gene3D" id="1.10.1740.10">
    <property type="match status" value="1"/>
</dbReference>
<evidence type="ECO:0000256" key="1">
    <source>
        <dbReference type="ARBA" id="ARBA00010641"/>
    </source>
</evidence>
<dbReference type="InterPro" id="IPR039425">
    <property type="entry name" value="RNA_pol_sigma-70-like"/>
</dbReference>
<dbReference type="InterPro" id="IPR013325">
    <property type="entry name" value="RNA_pol_sigma_r2"/>
</dbReference>
<comment type="caution">
    <text evidence="8">The sequence shown here is derived from an EMBL/GenBank/DDBJ whole genome shotgun (WGS) entry which is preliminary data.</text>
</comment>
<dbReference type="InterPro" id="IPR036388">
    <property type="entry name" value="WH-like_DNA-bd_sf"/>
</dbReference>
<dbReference type="InterPro" id="IPR013249">
    <property type="entry name" value="RNA_pol_sigma70_r4_t2"/>
</dbReference>
<name>A0A919NC91_9ACTN</name>
<proteinExistence type="inferred from homology"/>
<dbReference type="AlphaFoldDB" id="A0A919NC91"/>
<dbReference type="InterPro" id="IPR007627">
    <property type="entry name" value="RNA_pol_sigma70_r2"/>
</dbReference>
<dbReference type="GO" id="GO:0016987">
    <property type="term" value="F:sigma factor activity"/>
    <property type="evidence" value="ECO:0007669"/>
    <property type="project" value="UniProtKB-KW"/>
</dbReference>
<dbReference type="EMBL" id="BOMW01000064">
    <property type="protein sequence ID" value="GIF08539.1"/>
    <property type="molecule type" value="Genomic_DNA"/>
</dbReference>
<dbReference type="GO" id="GO:0003677">
    <property type="term" value="F:DNA binding"/>
    <property type="evidence" value="ECO:0007669"/>
    <property type="project" value="InterPro"/>
</dbReference>
<dbReference type="Gene3D" id="1.10.10.10">
    <property type="entry name" value="Winged helix-like DNA-binding domain superfamily/Winged helix DNA-binding domain"/>
    <property type="match status" value="1"/>
</dbReference>
<gene>
    <name evidence="8" type="primary">rpoE_10</name>
    <name evidence="8" type="ORF">Asi03nite_60770</name>
</gene>
<reference evidence="8" key="1">
    <citation type="submission" date="2021-01" db="EMBL/GenBank/DDBJ databases">
        <title>Whole genome shotgun sequence of Actinoplanes siamensis NBRC 109076.</title>
        <authorList>
            <person name="Komaki H."/>
            <person name="Tamura T."/>
        </authorList>
    </citation>
    <scope>NUCLEOTIDE SEQUENCE</scope>
    <source>
        <strain evidence="8">NBRC 109076</strain>
    </source>
</reference>
<dbReference type="RefSeq" id="WP_203683888.1">
    <property type="nucleotide sequence ID" value="NZ_BOMW01000064.1"/>
</dbReference>
<accession>A0A919NC91</accession>
<dbReference type="InterPro" id="IPR014284">
    <property type="entry name" value="RNA_pol_sigma-70_dom"/>
</dbReference>
<dbReference type="Pfam" id="PF04542">
    <property type="entry name" value="Sigma70_r2"/>
    <property type="match status" value="1"/>
</dbReference>
<dbReference type="GO" id="GO:0000428">
    <property type="term" value="C:DNA-directed RNA polymerase complex"/>
    <property type="evidence" value="ECO:0007669"/>
    <property type="project" value="UniProtKB-KW"/>
</dbReference>
<evidence type="ECO:0000259" key="7">
    <source>
        <dbReference type="Pfam" id="PF08281"/>
    </source>
</evidence>